<name>A0A4Z1EJ74_9HELO</name>
<dbReference type="PANTHER" id="PTHR47990">
    <property type="entry name" value="2-OXOGLUTARATE (2OG) AND FE(II)-DEPENDENT OXYGENASE SUPERFAMILY PROTEIN-RELATED"/>
    <property type="match status" value="1"/>
</dbReference>
<comment type="similarity">
    <text evidence="1">Belongs to the iron/ascorbate-dependent oxidoreductase family.</text>
</comment>
<dbReference type="InterPro" id="IPR044861">
    <property type="entry name" value="IPNS-like_FE2OG_OXY"/>
</dbReference>
<evidence type="ECO:0000256" key="1">
    <source>
        <dbReference type="ARBA" id="ARBA00008056"/>
    </source>
</evidence>
<accession>A0A4Z1EJ74</accession>
<comment type="caution">
    <text evidence="4">The sequence shown here is derived from an EMBL/GenBank/DDBJ whole genome shotgun (WGS) entry which is preliminary data.</text>
</comment>
<dbReference type="InterPro" id="IPR050231">
    <property type="entry name" value="Iron_ascorbate_oxido_reductase"/>
</dbReference>
<reference evidence="4 5" key="1">
    <citation type="submission" date="2017-12" db="EMBL/GenBank/DDBJ databases">
        <title>Comparative genomics of Botrytis spp.</title>
        <authorList>
            <person name="Valero-Jimenez C.A."/>
            <person name="Tapia P."/>
            <person name="Veloso J."/>
            <person name="Silva-Moreno E."/>
            <person name="Staats M."/>
            <person name="Valdes J.H."/>
            <person name="Van Kan J.A.L."/>
        </authorList>
    </citation>
    <scope>NUCLEOTIDE SEQUENCE [LARGE SCALE GENOMIC DNA]</scope>
    <source>
        <strain evidence="4 5">Bt9001</strain>
    </source>
</reference>
<dbReference type="EMBL" id="PQXH01000116">
    <property type="protein sequence ID" value="TGO11179.1"/>
    <property type="molecule type" value="Genomic_DNA"/>
</dbReference>
<organism evidence="4 5">
    <name type="scientific">Botrytis tulipae</name>
    <dbReference type="NCBI Taxonomy" id="87230"/>
    <lineage>
        <taxon>Eukaryota</taxon>
        <taxon>Fungi</taxon>
        <taxon>Dikarya</taxon>
        <taxon>Ascomycota</taxon>
        <taxon>Pezizomycotina</taxon>
        <taxon>Leotiomycetes</taxon>
        <taxon>Helotiales</taxon>
        <taxon>Sclerotiniaceae</taxon>
        <taxon>Botrytis</taxon>
    </lineage>
</organism>
<proteinExistence type="inferred from homology"/>
<dbReference type="Gene3D" id="2.60.120.330">
    <property type="entry name" value="B-lactam Antibiotic, Isopenicillin N Synthase, Chain"/>
    <property type="match status" value="1"/>
</dbReference>
<dbReference type="InterPro" id="IPR026992">
    <property type="entry name" value="DIOX_N"/>
</dbReference>
<dbReference type="Proteomes" id="UP000297777">
    <property type="component" value="Unassembled WGS sequence"/>
</dbReference>
<dbReference type="SUPFAM" id="SSF51197">
    <property type="entry name" value="Clavaminate synthase-like"/>
    <property type="match status" value="1"/>
</dbReference>
<dbReference type="AlphaFoldDB" id="A0A4Z1EJ74"/>
<evidence type="ECO:0000259" key="2">
    <source>
        <dbReference type="Pfam" id="PF03171"/>
    </source>
</evidence>
<dbReference type="Pfam" id="PF14226">
    <property type="entry name" value="DIOX_N"/>
    <property type="match status" value="1"/>
</dbReference>
<evidence type="ECO:0000313" key="5">
    <source>
        <dbReference type="Proteomes" id="UP000297777"/>
    </source>
</evidence>
<dbReference type="OrthoDB" id="288590at2759"/>
<dbReference type="Pfam" id="PF03171">
    <property type="entry name" value="2OG-FeII_Oxy"/>
    <property type="match status" value="1"/>
</dbReference>
<evidence type="ECO:0000259" key="3">
    <source>
        <dbReference type="Pfam" id="PF14226"/>
    </source>
</evidence>
<evidence type="ECO:0000313" key="4">
    <source>
        <dbReference type="EMBL" id="TGO11179.1"/>
    </source>
</evidence>
<dbReference type="InterPro" id="IPR027443">
    <property type="entry name" value="IPNS-like_sf"/>
</dbReference>
<evidence type="ECO:0008006" key="6">
    <source>
        <dbReference type="Google" id="ProtNLM"/>
    </source>
</evidence>
<feature type="domain" description="Isopenicillin N synthase-like Fe(2+) 2OG dioxygenase" evidence="2">
    <location>
        <begin position="194"/>
        <end position="276"/>
    </location>
</feature>
<sequence length="315" mass="35806">MAITDPIVVSKSLPTIYLDLLRAENEAESKKLLDACRNYGFFYLDLTSDPELCKFWDEMLLVMKYYFEQSLKVKMQDARGDDNFGYEGMGTEEGPKPKTRDGCESLKVQNTLRSCHLSTQLTSLSWISRREFLRGLTDLTSSVHSQSDVFFSFIKDAHNITLMILSRCTGSKRFESYHADAMARVTSHSTLGMLRYPKHEEGIEPTRVGHNKHIDVGTLTFLLARQWGPQFLSPVTKQWGFLEPRAGHAIINVGDSLRFPSGGKLASVVHRVVPLKQRQDVDRDSNGKAWTAKKWHDFKFNVFKSPSTLDANGQF</sequence>
<gene>
    <name evidence="4" type="ORF">BTUL_0116g00240</name>
</gene>
<keyword evidence="5" id="KW-1185">Reference proteome</keyword>
<protein>
    <recommendedName>
        <fullName evidence="6">Fe2OG dioxygenase domain-containing protein</fullName>
    </recommendedName>
</protein>
<feature type="domain" description="Non-haem dioxygenase N-terminal" evidence="3">
    <location>
        <begin position="13"/>
        <end position="111"/>
    </location>
</feature>